<evidence type="ECO:0000313" key="2">
    <source>
        <dbReference type="EMBL" id="TCD16463.1"/>
    </source>
</evidence>
<evidence type="ECO:0000313" key="3">
    <source>
        <dbReference type="Proteomes" id="UP000291301"/>
    </source>
</evidence>
<reference evidence="2 3" key="1">
    <citation type="journal article" date="2015" name="Antonie Van Leeuwenhoek">
        <title>Oricola cellulosilytica gen. nov., sp. nov., a cellulose-degrading bacterium of the family Phyllobacteriaceae isolated from surface seashore water, and emended descriptions of Mesorhizobium loti and Phyllobacterium myrsinacearum.</title>
        <authorList>
            <person name="Hameed A."/>
            <person name="Shahina M."/>
            <person name="Lai W.A."/>
            <person name="Lin S.Y."/>
            <person name="Young L.S."/>
            <person name="Liu Y.C."/>
            <person name="Hsu Y.H."/>
            <person name="Young C.C."/>
        </authorList>
    </citation>
    <scope>NUCLEOTIDE SEQUENCE [LARGE SCALE GENOMIC DNA]</scope>
    <source>
        <strain evidence="2 3">KCTC 52183</strain>
    </source>
</reference>
<dbReference type="Gene3D" id="3.40.190.10">
    <property type="entry name" value="Periplasmic binding protein-like II"/>
    <property type="match status" value="1"/>
</dbReference>
<dbReference type="EMBL" id="SJST01000001">
    <property type="protein sequence ID" value="TCD16463.1"/>
    <property type="molecule type" value="Genomic_DNA"/>
</dbReference>
<sequence>MFTTSFLALHGTSCLRSTAPGAMHGGSRMAATSLPPIGTSSAPSPFAERNRSCIRPWAGSDILRRVQASIPRVRLQGRRSDAAQSCPQSLTMVETVSLTPPGRPAWSRLAARELVGLPMYDWPENRAATDARWDVLRPALRREGFDAPDKLDRTVDPASLWTSPSLLLGETCTYPFATTLAGKVRYVATAVHAAPGCGRGTYRSVIVRRVGGGGTGLPRLAGPSFDRWAVEGRRAANSADSLSGFVALNRDAERLGIALEGRTVKWTGSHQASITAVASAEADFAAVDCVSWHLARRFDAAASCLYVAGWTATRPALPFITARERSGEEVERLRRAITSAIDAVILDDPLAY</sequence>
<protein>
    <recommendedName>
        <fullName evidence="4">Phosphate ABC transporter substrate-binding protein</fullName>
    </recommendedName>
</protein>
<organism evidence="2 3">
    <name type="scientific">Oricola cellulosilytica</name>
    <dbReference type="NCBI Taxonomy" id="1429082"/>
    <lineage>
        <taxon>Bacteria</taxon>
        <taxon>Pseudomonadati</taxon>
        <taxon>Pseudomonadota</taxon>
        <taxon>Alphaproteobacteria</taxon>
        <taxon>Hyphomicrobiales</taxon>
        <taxon>Ahrensiaceae</taxon>
        <taxon>Oricola</taxon>
    </lineage>
</organism>
<dbReference type="AlphaFoldDB" id="A0A4R0PI40"/>
<gene>
    <name evidence="2" type="ORF">E0D97_03295</name>
</gene>
<feature type="region of interest" description="Disordered" evidence="1">
    <location>
        <begin position="22"/>
        <end position="48"/>
    </location>
</feature>
<dbReference type="Proteomes" id="UP000291301">
    <property type="component" value="Unassembled WGS sequence"/>
</dbReference>
<accession>A0A4R0PI40</accession>
<dbReference type="Pfam" id="PF12974">
    <property type="entry name" value="Phosphonate-bd"/>
    <property type="match status" value="1"/>
</dbReference>
<evidence type="ECO:0008006" key="4">
    <source>
        <dbReference type="Google" id="ProtNLM"/>
    </source>
</evidence>
<evidence type="ECO:0000256" key="1">
    <source>
        <dbReference type="SAM" id="MobiDB-lite"/>
    </source>
</evidence>
<keyword evidence="3" id="KW-1185">Reference proteome</keyword>
<comment type="caution">
    <text evidence="2">The sequence shown here is derived from an EMBL/GenBank/DDBJ whole genome shotgun (WGS) entry which is preliminary data.</text>
</comment>
<proteinExistence type="predicted"/>
<name>A0A4R0PI40_9HYPH</name>